<proteinExistence type="predicted"/>
<comment type="caution">
    <text evidence="1">The sequence shown here is derived from an EMBL/GenBank/DDBJ whole genome shotgun (WGS) entry which is preliminary data.</text>
</comment>
<gene>
    <name evidence="1" type="ORF">LY28_02342</name>
</gene>
<dbReference type="EMBL" id="QKMR01000013">
    <property type="protein sequence ID" value="PYG87204.1"/>
    <property type="molecule type" value="Genomic_DNA"/>
</dbReference>
<sequence length="71" mass="8774">MNKSEDIKTRLEDIKSYMYDEIHRLMQDNQELNATIRKTELDDRLQKFKPSKHKAAYKKNDKNLRRRCYLR</sequence>
<reference evidence="1 2" key="1">
    <citation type="submission" date="2018-06" db="EMBL/GenBank/DDBJ databases">
        <title>Genomic Encyclopedia of Type Strains, Phase I: the one thousand microbial genomes (KMG-I) project.</title>
        <authorList>
            <person name="Kyrpides N."/>
        </authorList>
    </citation>
    <scope>NUCLEOTIDE SEQUENCE [LARGE SCALE GENOMIC DNA]</scope>
    <source>
        <strain evidence="1 2">DSM 19573</strain>
    </source>
</reference>
<dbReference type="RefSeq" id="WP_110462363.1">
    <property type="nucleotide sequence ID" value="NZ_QKMR01000013.1"/>
</dbReference>
<dbReference type="AlphaFoldDB" id="A0A318XJM8"/>
<evidence type="ECO:0000313" key="2">
    <source>
        <dbReference type="Proteomes" id="UP000248132"/>
    </source>
</evidence>
<dbReference type="OrthoDB" id="1739954at2"/>
<protein>
    <submittedName>
        <fullName evidence="1">Uncharacterized protein</fullName>
    </submittedName>
</protein>
<keyword evidence="2" id="KW-1185">Reference proteome</keyword>
<accession>A0A318XJM8</accession>
<organism evidence="1 2">
    <name type="scientific">Ruminiclostridium sufflavum DSM 19573</name>
    <dbReference type="NCBI Taxonomy" id="1121337"/>
    <lineage>
        <taxon>Bacteria</taxon>
        <taxon>Bacillati</taxon>
        <taxon>Bacillota</taxon>
        <taxon>Clostridia</taxon>
        <taxon>Eubacteriales</taxon>
        <taxon>Oscillospiraceae</taxon>
        <taxon>Ruminiclostridium</taxon>
    </lineage>
</organism>
<dbReference type="Proteomes" id="UP000248132">
    <property type="component" value="Unassembled WGS sequence"/>
</dbReference>
<name>A0A318XJM8_9FIRM</name>
<evidence type="ECO:0000313" key="1">
    <source>
        <dbReference type="EMBL" id="PYG87204.1"/>
    </source>
</evidence>